<name>A0A4Z0G7L8_9ACTN</name>
<proteinExistence type="predicted"/>
<dbReference type="InterPro" id="IPR041413">
    <property type="entry name" value="MLTR_LBD"/>
</dbReference>
<dbReference type="Pfam" id="PF13560">
    <property type="entry name" value="HTH_31"/>
    <property type="match status" value="1"/>
</dbReference>
<dbReference type="OrthoDB" id="4790304at2"/>
<keyword evidence="3" id="KW-1185">Reference proteome</keyword>
<organism evidence="2 3">
    <name type="scientific">Streptomyces palmae</name>
    <dbReference type="NCBI Taxonomy" id="1701085"/>
    <lineage>
        <taxon>Bacteria</taxon>
        <taxon>Bacillati</taxon>
        <taxon>Actinomycetota</taxon>
        <taxon>Actinomycetes</taxon>
        <taxon>Kitasatosporales</taxon>
        <taxon>Streptomycetaceae</taxon>
        <taxon>Streptomyces</taxon>
    </lineage>
</organism>
<reference evidence="2 3" key="1">
    <citation type="submission" date="2019-03" db="EMBL/GenBank/DDBJ databases">
        <authorList>
            <person name="Gonzalez-Pimentel J.L."/>
        </authorList>
    </citation>
    <scope>NUCLEOTIDE SEQUENCE [LARGE SCALE GENOMIC DNA]</scope>
    <source>
        <strain evidence="2 3">JCM 31289</strain>
    </source>
</reference>
<comment type="caution">
    <text evidence="2">The sequence shown here is derived from an EMBL/GenBank/DDBJ whole genome shotgun (WGS) entry which is preliminary data.</text>
</comment>
<dbReference type="Gene3D" id="3.30.450.180">
    <property type="match status" value="1"/>
</dbReference>
<dbReference type="InterPro" id="IPR010982">
    <property type="entry name" value="Lambda_DNA-bd_dom_sf"/>
</dbReference>
<dbReference type="Pfam" id="PF17765">
    <property type="entry name" value="MLTR_LBD"/>
    <property type="match status" value="1"/>
</dbReference>
<dbReference type="GO" id="GO:0003677">
    <property type="term" value="F:DNA binding"/>
    <property type="evidence" value="ECO:0007669"/>
    <property type="project" value="InterPro"/>
</dbReference>
<dbReference type="AlphaFoldDB" id="A0A4Z0G7L8"/>
<dbReference type="CDD" id="cd00093">
    <property type="entry name" value="HTH_XRE"/>
    <property type="match status" value="1"/>
</dbReference>
<dbReference type="Gene3D" id="1.10.260.40">
    <property type="entry name" value="lambda repressor-like DNA-binding domains"/>
    <property type="match status" value="1"/>
</dbReference>
<dbReference type="PROSITE" id="PS50943">
    <property type="entry name" value="HTH_CROC1"/>
    <property type="match status" value="1"/>
</dbReference>
<feature type="domain" description="HTH cro/C1-type" evidence="1">
    <location>
        <begin position="33"/>
        <end position="84"/>
    </location>
</feature>
<gene>
    <name evidence="2" type="ORF">E4099_28755</name>
</gene>
<dbReference type="RefSeq" id="WP_135342050.1">
    <property type="nucleotide sequence ID" value="NZ_JBHLTX010000066.1"/>
</dbReference>
<dbReference type="SUPFAM" id="SSF47413">
    <property type="entry name" value="lambda repressor-like DNA-binding domains"/>
    <property type="match status" value="1"/>
</dbReference>
<accession>A0A4Z0G7L8</accession>
<dbReference type="InterPro" id="IPR001387">
    <property type="entry name" value="Cro/C1-type_HTH"/>
</dbReference>
<evidence type="ECO:0000313" key="3">
    <source>
        <dbReference type="Proteomes" id="UP000297948"/>
    </source>
</evidence>
<evidence type="ECO:0000313" key="2">
    <source>
        <dbReference type="EMBL" id="TGA90471.1"/>
    </source>
</evidence>
<dbReference type="Proteomes" id="UP000297948">
    <property type="component" value="Unassembled WGS sequence"/>
</dbReference>
<dbReference type="SMART" id="SM00530">
    <property type="entry name" value="HTH_XRE"/>
    <property type="match status" value="1"/>
</dbReference>
<dbReference type="PANTHER" id="PTHR35010">
    <property type="entry name" value="BLL4672 PROTEIN-RELATED"/>
    <property type="match status" value="1"/>
</dbReference>
<protein>
    <submittedName>
        <fullName evidence="2">XRE family transcriptional regulator</fullName>
    </submittedName>
</protein>
<dbReference type="EMBL" id="SRID01000444">
    <property type="protein sequence ID" value="TGA90471.1"/>
    <property type="molecule type" value="Genomic_DNA"/>
</dbReference>
<sequence>MDHSEPEIAPFLKARRAALAPAAVGLPDGLVRRRVRGLRREEVAQLAGISVDYYTRIEQGRANAISDSVLDAIARALRLKPAEHTYLRNVAQPRRRREAPAPPRQRVRPQIRQLLDALDETVPAFVYGPGMDILAWNRLGGAITFDLAALPERERNTARLVFLHPRAKAFYPDWEEDAAGIVATLRAEAGRHPQLLCRLLNELLERSTDFRRHWEAQAVTERVSGTKRIRNPRVGELRITYEALYLPADDGQLLCTYTAERGSPSEAALRELARLTAPPPALLGTPTP</sequence>
<evidence type="ECO:0000259" key="1">
    <source>
        <dbReference type="PROSITE" id="PS50943"/>
    </source>
</evidence>
<dbReference type="PANTHER" id="PTHR35010:SF2">
    <property type="entry name" value="BLL4672 PROTEIN"/>
    <property type="match status" value="1"/>
</dbReference>